<comment type="catalytic activity">
    <reaction evidence="5">
        <text>L-histidinol + 2 NAD(+) + H2O = L-histidine + 2 NADH + 3 H(+)</text>
        <dbReference type="Rhea" id="RHEA:20641"/>
        <dbReference type="ChEBI" id="CHEBI:15377"/>
        <dbReference type="ChEBI" id="CHEBI:15378"/>
        <dbReference type="ChEBI" id="CHEBI:57540"/>
        <dbReference type="ChEBI" id="CHEBI:57595"/>
        <dbReference type="ChEBI" id="CHEBI:57699"/>
        <dbReference type="ChEBI" id="CHEBI:57945"/>
        <dbReference type="EC" id="1.1.1.23"/>
    </reaction>
</comment>
<feature type="binding site" evidence="5 10">
    <location>
        <position position="404"/>
    </location>
    <ligand>
        <name>Zn(2+)</name>
        <dbReference type="ChEBI" id="CHEBI:29105"/>
    </ligand>
</feature>
<dbReference type="FunFam" id="3.40.50.1980:FF:000001">
    <property type="entry name" value="Histidinol dehydrogenase"/>
    <property type="match status" value="1"/>
</dbReference>
<feature type="binding site" evidence="5 10">
    <location>
        <position position="345"/>
    </location>
    <ligand>
        <name>Zn(2+)</name>
        <dbReference type="ChEBI" id="CHEBI:29105"/>
    </ligand>
</feature>
<sequence>MLSKTQFIEQFEQDRQTDDRNTESVKNIIQDVKENKDHAIFKYNQKFDNVDLDQLEVPQQEIKNSINLISDELKSALEKSHEQIKNFQQKIKHDNVTTGQTYQLYHPIEKVGIYVPGGKASYPSTVLMTATLAKVANVKEIIVVTPPQKDGIDPVILAACHITGVNRVFQVGGAQSIAALAYGTESIPKVDKIVGPGNQFVSLSKQLLYGVVGIDQIAGPSEIALIADEHSNVDYIIQDILAQAEHDEQARTFLLSTDQSFLTKVSQKLQQAIDQAPRKNIIEKSIKNYHYSILTADINETIDVINYIAPEHLSIQTAEPSIYVGKIKYVGAMFLGQYSPEAIGDYAAGPSHVLPTDQTARFSNGLTVNDFLTSHSVIHLDEHAYREIAPSAIALAEEEGLYQHKQSLEVRLTNNKES</sequence>
<dbReference type="Gene3D" id="3.40.50.1980">
    <property type="entry name" value="Nitrogenase molybdenum iron protein domain"/>
    <property type="match status" value="2"/>
</dbReference>
<dbReference type="GO" id="GO:0000105">
    <property type="term" value="P:L-histidine biosynthetic process"/>
    <property type="evidence" value="ECO:0007669"/>
    <property type="project" value="UniProtKB-UniRule"/>
</dbReference>
<feature type="binding site" evidence="5 9">
    <location>
        <position position="404"/>
    </location>
    <ligand>
        <name>substrate</name>
    </ligand>
</feature>
<dbReference type="CDD" id="cd06572">
    <property type="entry name" value="Histidinol_dh"/>
    <property type="match status" value="1"/>
</dbReference>
<feature type="binding site" evidence="5 8">
    <location>
        <position position="175"/>
    </location>
    <ligand>
        <name>NAD(+)</name>
        <dbReference type="ChEBI" id="CHEBI:57540"/>
    </ligand>
</feature>
<dbReference type="PANTHER" id="PTHR21256">
    <property type="entry name" value="HISTIDINOL DEHYDROGENASE HDH"/>
    <property type="match status" value="1"/>
</dbReference>
<feature type="binding site" evidence="5 9">
    <location>
        <position position="399"/>
    </location>
    <ligand>
        <name>substrate</name>
    </ligand>
</feature>
<keyword evidence="5 8" id="KW-0520">NAD</keyword>
<keyword evidence="2 5" id="KW-0479">Metal-binding</keyword>
<evidence type="ECO:0000256" key="3">
    <source>
        <dbReference type="ARBA" id="ARBA00022833"/>
    </source>
</evidence>
<comment type="similarity">
    <text evidence="1 5 6 11">Belongs to the histidinol dehydrogenase family.</text>
</comment>
<reference evidence="12 13" key="1">
    <citation type="journal article" date="2016" name="Front. Microbiol.">
        <title>Comprehensive Phylogenetic Analysis of Bovine Non-aureus Staphylococci Species Based on Whole-Genome Sequencing.</title>
        <authorList>
            <person name="Naushad S."/>
            <person name="Barkema H.W."/>
            <person name="Luby C."/>
            <person name="Condas L.A."/>
            <person name="Nobrega D.B."/>
            <person name="Carson D.A."/>
            <person name="De Buck J."/>
        </authorList>
    </citation>
    <scope>NUCLEOTIDE SEQUENCE [LARGE SCALE GENOMIC DNA]</scope>
    <source>
        <strain evidence="12 13">SNUC 2204</strain>
    </source>
</reference>
<feature type="binding site" evidence="5 8">
    <location>
        <position position="198"/>
    </location>
    <ligand>
        <name>NAD(+)</name>
        <dbReference type="ChEBI" id="CHEBI:57540"/>
    </ligand>
</feature>
<comment type="caution">
    <text evidence="12">The sequence shown here is derived from an EMBL/GenBank/DDBJ whole genome shotgun (WGS) entry which is preliminary data.</text>
</comment>
<dbReference type="AlphaFoldDB" id="A0A2T4PU58"/>
<feature type="binding site" evidence="5 9">
    <location>
        <position position="312"/>
    </location>
    <ligand>
        <name>substrate</name>
    </ligand>
</feature>
<keyword evidence="5" id="KW-0368">Histidine biosynthesis</keyword>
<feature type="binding site" evidence="5 9">
    <location>
        <position position="246"/>
    </location>
    <ligand>
        <name>substrate</name>
    </ligand>
</feature>
<evidence type="ECO:0000256" key="9">
    <source>
        <dbReference type="PIRSR" id="PIRSR000099-3"/>
    </source>
</evidence>
<dbReference type="NCBIfam" id="TIGR00069">
    <property type="entry name" value="hisD"/>
    <property type="match status" value="1"/>
</dbReference>
<accession>A0A2T4PU58</accession>
<dbReference type="UniPathway" id="UPA00031">
    <property type="reaction ID" value="UER00014"/>
</dbReference>
<evidence type="ECO:0000256" key="5">
    <source>
        <dbReference type="HAMAP-Rule" id="MF_01024"/>
    </source>
</evidence>
<comment type="function">
    <text evidence="5">Catalyzes the sequential NAD-dependent oxidations of L-histidinol to L-histidinaldehyde and then to L-histidine.</text>
</comment>
<feature type="binding site" evidence="5 10">
    <location>
        <position position="246"/>
    </location>
    <ligand>
        <name>Zn(2+)</name>
        <dbReference type="ChEBI" id="CHEBI:29105"/>
    </ligand>
</feature>
<dbReference type="GO" id="GO:0008270">
    <property type="term" value="F:zinc ion binding"/>
    <property type="evidence" value="ECO:0007669"/>
    <property type="project" value="UniProtKB-UniRule"/>
</dbReference>
<protein>
    <recommendedName>
        <fullName evidence="5">Histidinol dehydrogenase</fullName>
        <shortName evidence="5">HDH</shortName>
        <ecNumber evidence="5">1.1.1.23</ecNumber>
    </recommendedName>
</protein>
<dbReference type="PANTHER" id="PTHR21256:SF2">
    <property type="entry name" value="HISTIDINE BIOSYNTHESIS TRIFUNCTIONAL PROTEIN"/>
    <property type="match status" value="1"/>
</dbReference>
<dbReference type="EMBL" id="PZFK01000009">
    <property type="protein sequence ID" value="PTI29926.1"/>
    <property type="molecule type" value="Genomic_DNA"/>
</dbReference>
<evidence type="ECO:0000256" key="7">
    <source>
        <dbReference type="PIRSR" id="PIRSR000099-1"/>
    </source>
</evidence>
<evidence type="ECO:0000256" key="2">
    <source>
        <dbReference type="ARBA" id="ARBA00022723"/>
    </source>
</evidence>
<evidence type="ECO:0000256" key="10">
    <source>
        <dbReference type="PIRSR" id="PIRSR000099-4"/>
    </source>
</evidence>
<evidence type="ECO:0000256" key="6">
    <source>
        <dbReference type="PIRNR" id="PIRNR000099"/>
    </source>
</evidence>
<evidence type="ECO:0000256" key="4">
    <source>
        <dbReference type="ARBA" id="ARBA00023002"/>
    </source>
</evidence>
<dbReference type="InterPro" id="IPR012131">
    <property type="entry name" value="Hstdl_DH"/>
</dbReference>
<dbReference type="FunFam" id="3.40.50.1980:FF:000026">
    <property type="entry name" value="Histidinol dehydrogenase"/>
    <property type="match status" value="1"/>
</dbReference>
<feature type="binding site" evidence="5 9">
    <location>
        <position position="221"/>
    </location>
    <ligand>
        <name>substrate</name>
    </ligand>
</feature>
<evidence type="ECO:0000313" key="12">
    <source>
        <dbReference type="EMBL" id="PTI29926.1"/>
    </source>
</evidence>
<dbReference type="Gene3D" id="1.20.5.1300">
    <property type="match status" value="1"/>
</dbReference>
<evidence type="ECO:0000256" key="11">
    <source>
        <dbReference type="RuleBase" id="RU004175"/>
    </source>
</evidence>
<name>A0A2T4PU58_9STAP</name>
<dbReference type="GO" id="GO:0005829">
    <property type="term" value="C:cytosol"/>
    <property type="evidence" value="ECO:0007669"/>
    <property type="project" value="TreeGrafter"/>
</dbReference>
<gene>
    <name evidence="5 12" type="primary">hisD</name>
    <name evidence="12" type="ORF">BU072_05635</name>
</gene>
<dbReference type="InterPro" id="IPR022695">
    <property type="entry name" value="Histidinol_DH_monofunct"/>
</dbReference>
<dbReference type="PIRSF" id="PIRSF000099">
    <property type="entry name" value="Histidinol_dh"/>
    <property type="match status" value="1"/>
</dbReference>
<keyword evidence="4 5" id="KW-0560">Oxidoreductase</keyword>
<feature type="binding site" evidence="5 8">
    <location>
        <position position="114"/>
    </location>
    <ligand>
        <name>NAD(+)</name>
        <dbReference type="ChEBI" id="CHEBI:57540"/>
    </ligand>
</feature>
<comment type="cofactor">
    <cofactor evidence="5 10">
        <name>Zn(2+)</name>
        <dbReference type="ChEBI" id="CHEBI:29105"/>
    </cofactor>
    <text evidence="5 10">Binds 1 zinc ion per subunit.</text>
</comment>
<organism evidence="12 13">
    <name type="scientific">Mammaliicoccus vitulinus</name>
    <dbReference type="NCBI Taxonomy" id="71237"/>
    <lineage>
        <taxon>Bacteria</taxon>
        <taxon>Bacillati</taxon>
        <taxon>Bacillota</taxon>
        <taxon>Bacilli</taxon>
        <taxon>Bacillales</taxon>
        <taxon>Staphylococcaceae</taxon>
        <taxon>Mammaliicoccus</taxon>
    </lineage>
</organism>
<dbReference type="GO" id="GO:0004399">
    <property type="term" value="F:histidinol dehydrogenase activity"/>
    <property type="evidence" value="ECO:0007669"/>
    <property type="project" value="UniProtKB-UniRule"/>
</dbReference>
<feature type="active site" description="Proton acceptor" evidence="5 7">
    <location>
        <position position="311"/>
    </location>
</feature>
<dbReference type="RefSeq" id="WP_107556917.1">
    <property type="nucleotide sequence ID" value="NZ_JBQDQR010000034.1"/>
</dbReference>
<dbReference type="Proteomes" id="UP000241209">
    <property type="component" value="Unassembled WGS sequence"/>
</dbReference>
<evidence type="ECO:0000256" key="1">
    <source>
        <dbReference type="ARBA" id="ARBA00010178"/>
    </source>
</evidence>
<dbReference type="HAMAP" id="MF_01024">
    <property type="entry name" value="HisD"/>
    <property type="match status" value="1"/>
</dbReference>
<dbReference type="STRING" id="1167632.GCA_000286335_00988"/>
<dbReference type="Pfam" id="PF00815">
    <property type="entry name" value="Histidinol_dh"/>
    <property type="match status" value="1"/>
</dbReference>
<dbReference type="GO" id="GO:0051287">
    <property type="term" value="F:NAD binding"/>
    <property type="evidence" value="ECO:0007669"/>
    <property type="project" value="InterPro"/>
</dbReference>
<feature type="binding site" evidence="5 9">
    <location>
        <position position="243"/>
    </location>
    <ligand>
        <name>substrate</name>
    </ligand>
</feature>
<dbReference type="PRINTS" id="PR00083">
    <property type="entry name" value="HOLDHDRGNASE"/>
</dbReference>
<feature type="active site" description="Proton acceptor" evidence="5 7">
    <location>
        <position position="312"/>
    </location>
</feature>
<comment type="pathway">
    <text evidence="5">Amino-acid biosynthesis; L-histidine biosynthesis; L-histidine from 5-phospho-alpha-D-ribose 1-diphosphate: step 9/9.</text>
</comment>
<dbReference type="EC" id="1.1.1.23" evidence="5"/>
<dbReference type="SUPFAM" id="SSF53720">
    <property type="entry name" value="ALDH-like"/>
    <property type="match status" value="1"/>
</dbReference>
<dbReference type="InterPro" id="IPR016161">
    <property type="entry name" value="Ald_DH/histidinol_DH"/>
</dbReference>
<keyword evidence="3 5" id="KW-0862">Zinc</keyword>
<feature type="binding site" evidence="5 9">
    <location>
        <position position="345"/>
    </location>
    <ligand>
        <name>substrate</name>
    </ligand>
</feature>
<proteinExistence type="inferred from homology"/>
<evidence type="ECO:0000313" key="13">
    <source>
        <dbReference type="Proteomes" id="UP000241209"/>
    </source>
</evidence>
<evidence type="ECO:0000256" key="8">
    <source>
        <dbReference type="PIRSR" id="PIRSR000099-2"/>
    </source>
</evidence>
<keyword evidence="5" id="KW-0028">Amino-acid biosynthesis</keyword>
<feature type="binding site" evidence="5 10">
    <location>
        <position position="243"/>
    </location>
    <ligand>
        <name>Zn(2+)</name>
        <dbReference type="ChEBI" id="CHEBI:29105"/>
    </ligand>
</feature>